<proteinExistence type="predicted"/>
<sequence length="142" mass="16440">MTDYQANMTLDEIAANDLEMTRDAVRNAKRYCFMTPRVALRFQGECVKVLLIRLGLPNFEKIPAKLLKKIQKEKQILVEHRSRYDKENLWRNGVYVYQKGELAGFISDVVVREEEYRLISLPNNPSSQAGKFCVITNVRTAV</sequence>
<evidence type="ECO:0000313" key="1">
    <source>
        <dbReference type="EMBL" id="QJA84986.1"/>
    </source>
</evidence>
<accession>A0A6M3KSE4</accession>
<name>A0A6M3KSE4_9ZZZZ</name>
<gene>
    <name evidence="1" type="ORF">MM415B02304_0005</name>
</gene>
<reference evidence="1" key="1">
    <citation type="submission" date="2020-03" db="EMBL/GenBank/DDBJ databases">
        <title>The deep terrestrial virosphere.</title>
        <authorList>
            <person name="Holmfeldt K."/>
            <person name="Nilsson E."/>
            <person name="Simone D."/>
            <person name="Lopez-Fernandez M."/>
            <person name="Wu X."/>
            <person name="de Brujin I."/>
            <person name="Lundin D."/>
            <person name="Andersson A."/>
            <person name="Bertilsson S."/>
            <person name="Dopson M."/>
        </authorList>
    </citation>
    <scope>NUCLEOTIDE SEQUENCE</scope>
    <source>
        <strain evidence="1">MM415B02304</strain>
    </source>
</reference>
<organism evidence="1">
    <name type="scientific">viral metagenome</name>
    <dbReference type="NCBI Taxonomy" id="1070528"/>
    <lineage>
        <taxon>unclassified sequences</taxon>
        <taxon>metagenomes</taxon>
        <taxon>organismal metagenomes</taxon>
    </lineage>
</organism>
<dbReference type="EMBL" id="MT142546">
    <property type="protein sequence ID" value="QJA84986.1"/>
    <property type="molecule type" value="Genomic_DNA"/>
</dbReference>
<protein>
    <submittedName>
        <fullName evidence="1">Uncharacterized protein</fullName>
    </submittedName>
</protein>
<dbReference type="AlphaFoldDB" id="A0A6M3KSE4"/>